<dbReference type="VEuPathDB" id="FungiDB:SDRG_09327"/>
<dbReference type="EMBL" id="JH767160">
    <property type="protein sequence ID" value="EQC33351.1"/>
    <property type="molecule type" value="Genomic_DNA"/>
</dbReference>
<dbReference type="InterPro" id="IPR027417">
    <property type="entry name" value="P-loop_NTPase"/>
</dbReference>
<evidence type="ECO:0000256" key="4">
    <source>
        <dbReference type="ARBA" id="ARBA00022454"/>
    </source>
</evidence>
<evidence type="ECO:0000256" key="1">
    <source>
        <dbReference type="ARBA" id="ARBA00004123"/>
    </source>
</evidence>
<protein>
    <recommendedName>
        <fullName evidence="10">Structural maintenance of chromosomes protein</fullName>
    </recommendedName>
</protein>
<accession>T0QF44</accession>
<evidence type="ECO:0000256" key="2">
    <source>
        <dbReference type="ARBA" id="ARBA00004286"/>
    </source>
</evidence>
<dbReference type="GO" id="GO:0008278">
    <property type="term" value="C:cohesin complex"/>
    <property type="evidence" value="ECO:0007669"/>
    <property type="project" value="InterPro"/>
</dbReference>
<dbReference type="CDD" id="cd03275">
    <property type="entry name" value="ABC_SMC1_euk"/>
    <property type="match status" value="1"/>
</dbReference>
<organism evidence="14 15">
    <name type="scientific">Saprolegnia diclina (strain VS20)</name>
    <dbReference type="NCBI Taxonomy" id="1156394"/>
    <lineage>
        <taxon>Eukaryota</taxon>
        <taxon>Sar</taxon>
        <taxon>Stramenopiles</taxon>
        <taxon>Oomycota</taxon>
        <taxon>Saprolegniomycetes</taxon>
        <taxon>Saprolegniales</taxon>
        <taxon>Saprolegniaceae</taxon>
        <taxon>Saprolegnia</taxon>
    </lineage>
</organism>
<dbReference type="GO" id="GO:0003677">
    <property type="term" value="F:DNA binding"/>
    <property type="evidence" value="ECO:0007669"/>
    <property type="project" value="TreeGrafter"/>
</dbReference>
<keyword evidence="4" id="KW-0158">Chromosome</keyword>
<dbReference type="GO" id="GO:0005524">
    <property type="term" value="F:ATP binding"/>
    <property type="evidence" value="ECO:0007669"/>
    <property type="project" value="InterPro"/>
</dbReference>
<evidence type="ECO:0000259" key="13">
    <source>
        <dbReference type="SMART" id="SM00968"/>
    </source>
</evidence>
<dbReference type="GO" id="GO:0007062">
    <property type="term" value="P:sister chromatid cohesion"/>
    <property type="evidence" value="ECO:0007669"/>
    <property type="project" value="InterPro"/>
</dbReference>
<evidence type="ECO:0000256" key="3">
    <source>
        <dbReference type="ARBA" id="ARBA00005597"/>
    </source>
</evidence>
<dbReference type="Pfam" id="PF02463">
    <property type="entry name" value="SMC_N"/>
    <property type="match status" value="1"/>
</dbReference>
<dbReference type="OrthoDB" id="5575062at2759"/>
<dbReference type="RefSeq" id="XP_008613474.1">
    <property type="nucleotide sequence ID" value="XM_008615252.1"/>
</dbReference>
<dbReference type="Gene3D" id="3.30.70.1620">
    <property type="match status" value="1"/>
</dbReference>
<name>T0QF44_SAPDV</name>
<evidence type="ECO:0000256" key="10">
    <source>
        <dbReference type="PIRNR" id="PIRNR005719"/>
    </source>
</evidence>
<feature type="coiled-coil region" evidence="11">
    <location>
        <begin position="324"/>
        <end position="361"/>
    </location>
</feature>
<evidence type="ECO:0000256" key="7">
    <source>
        <dbReference type="ARBA" id="ARBA00023054"/>
    </source>
</evidence>
<evidence type="ECO:0000256" key="11">
    <source>
        <dbReference type="SAM" id="Coils"/>
    </source>
</evidence>
<dbReference type="PIRSF" id="PIRSF005719">
    <property type="entry name" value="SMC"/>
    <property type="match status" value="1"/>
</dbReference>
<dbReference type="GO" id="GO:0016887">
    <property type="term" value="F:ATP hydrolysis activity"/>
    <property type="evidence" value="ECO:0007669"/>
    <property type="project" value="InterPro"/>
</dbReference>
<dbReference type="InParanoid" id="T0QF44"/>
<dbReference type="eggNOG" id="KOG0018">
    <property type="taxonomic scope" value="Eukaryota"/>
</dbReference>
<dbReference type="InterPro" id="IPR003395">
    <property type="entry name" value="RecF/RecN/SMC_N"/>
</dbReference>
<feature type="compositionally biased region" description="Polar residues" evidence="12">
    <location>
        <begin position="963"/>
        <end position="974"/>
    </location>
</feature>
<feature type="compositionally biased region" description="Basic and acidic residues" evidence="12">
    <location>
        <begin position="409"/>
        <end position="437"/>
    </location>
</feature>
<dbReference type="Gene3D" id="1.20.1060.20">
    <property type="match status" value="1"/>
</dbReference>
<sequence>MGRILRLDVSNFKSYGGKQEIGPFYRFTAVIGPNGAGKSNLMDAISFVLGVHSRQLRSNQLKDLLHKDGTNDVSPDGAYVSLIYGLDDAEKEKMTARLGELPSDELNFTRRISDKGVGSYSINGNDVAHDEYENTLKDLGILVKARNFLVFQGDVESIASKSPEQLTRLFEMISSSDELKDEYEKCMEAKNAAEENTIFAYQKKKGLAAERKIVREQKEEAERFKQKRKELTRVKQHNYLWQLFHVEEEATGRKRVMDDAQAQLDEILGDNKTILDAFKDKKKQHALQLKECRQRDMNAVNVQQQVDNVAPRIIQLNEHIKHSKKKLDAAIAQEKVMAKKVEEQNDEMDGLHADLAELKQAEAVLAETKDDEELVLEGNQLEEYHRIKETALIETTKLRNDLASLARQETADESRLATLSQEEKEHTEEMNRLKEDRKSAEDRLVDIKRVITKSKEEIAQAESDLQNTEQHEIDISNKKQSLKTELDKLQLQLRNVKDDWRQSQAELKKSQTFDALQRLFPGVRGRLVDLCKPIQRKYNMAVTVATGKHMDSLVVNDYKTGQECIQYLRDNRLDSISFIPLDKIRVKPINERLRDLGVKLVVDVIDCDHDIQPAVLYAVSDTIVCDNIDEAREICFQRNEKVKAVTLNGMVVSKNGSMTGGRTQKDAARAGRWDEKETQLLKDKRDALQSELMALEKESTGAVRRQTLETKLGSLRNRLRYATADIATTEAKIPKIKARMQDCKKRLAALLPEIKKVKKSIAARATDMRALERDIHSVEDDMFKDFSESFGVENIREYEEKVVKQQQERIDRRRKLHSHMAKIQAQLQYLEGHDNRRRWDYCKASIAKETKTLEDIQHEKKTLVAQTSKLEADNKAKTDAAAAAHAALKAIETELKAMAKQRESLDTDVADIHKKISVQEAALDRLKDKKHEILKRATMDQVKLPLVGHTSDDDSDGDVDMVESQQSSMGDSSVTLTAQADKRYVDEVIDFSGLDRISFANNKEREDLATKYEQQIATLAAELERMQPNMKALEKYDEIQSRISHEEAELERIKAGAAEAATRFDEVREARYERFMEAYNHVSGCIDSVYKNLTKSSKHPLGGTAYLNIDNPEEPYLHGMKYNAMPPMKRFREMEQLSGGEKTVAALALLFAIHSYRPSPFFVLDEVDAALDNINVNKVSTYIQKCDFQCIVISLKDSFYEKADALIGVCKDIGSQRSKCLTLDLTAYEA</sequence>
<dbReference type="PANTHER" id="PTHR18937">
    <property type="entry name" value="STRUCTURAL MAINTENANCE OF CHROMOSOMES SMC FAMILY MEMBER"/>
    <property type="match status" value="1"/>
</dbReference>
<dbReference type="Gene3D" id="3.40.50.300">
    <property type="entry name" value="P-loop containing nucleotide triphosphate hydrolases"/>
    <property type="match status" value="2"/>
</dbReference>
<dbReference type="InterPro" id="IPR024704">
    <property type="entry name" value="SMC"/>
</dbReference>
<evidence type="ECO:0000256" key="9">
    <source>
        <dbReference type="ARBA" id="ARBA00023306"/>
    </source>
</evidence>
<dbReference type="AlphaFoldDB" id="T0QF44"/>
<dbReference type="STRING" id="1156394.T0QF44"/>
<evidence type="ECO:0000256" key="12">
    <source>
        <dbReference type="SAM" id="MobiDB-lite"/>
    </source>
</evidence>
<feature type="region of interest" description="Disordered" evidence="12">
    <location>
        <begin position="407"/>
        <end position="437"/>
    </location>
</feature>
<feature type="coiled-coil region" evidence="11">
    <location>
        <begin position="678"/>
        <end position="705"/>
    </location>
</feature>
<dbReference type="Pfam" id="PF06470">
    <property type="entry name" value="SMC_hinge"/>
    <property type="match status" value="1"/>
</dbReference>
<dbReference type="FunCoup" id="T0QF44">
    <property type="interactions" value="188"/>
</dbReference>
<dbReference type="GeneID" id="19950054"/>
<dbReference type="PANTHER" id="PTHR18937:SF12">
    <property type="entry name" value="STRUCTURAL MAINTENANCE OF CHROMOSOMES PROTEIN"/>
    <property type="match status" value="1"/>
</dbReference>
<keyword evidence="15" id="KW-1185">Reference proteome</keyword>
<comment type="subcellular location">
    <subcellularLocation>
        <location evidence="2">Chromosome</location>
    </subcellularLocation>
    <subcellularLocation>
        <location evidence="1 10">Nucleus</location>
    </subcellularLocation>
</comment>
<dbReference type="InterPro" id="IPR028468">
    <property type="entry name" value="Smc1_ABC"/>
</dbReference>
<dbReference type="SUPFAM" id="SSF52540">
    <property type="entry name" value="P-loop containing nucleoside triphosphate hydrolases"/>
    <property type="match status" value="1"/>
</dbReference>
<dbReference type="GO" id="GO:0005634">
    <property type="term" value="C:nucleus"/>
    <property type="evidence" value="ECO:0007669"/>
    <property type="project" value="UniProtKB-SubCell"/>
</dbReference>
<proteinExistence type="inferred from homology"/>
<feature type="domain" description="SMC hinge" evidence="13">
    <location>
        <begin position="521"/>
        <end position="635"/>
    </location>
</feature>
<dbReference type="SMART" id="SM00968">
    <property type="entry name" value="SMC_hinge"/>
    <property type="match status" value="1"/>
</dbReference>
<dbReference type="Proteomes" id="UP000030762">
    <property type="component" value="Unassembled WGS sequence"/>
</dbReference>
<comment type="similarity">
    <text evidence="3">Belongs to the SMC family. SMC1 subfamily.</text>
</comment>
<dbReference type="InterPro" id="IPR036277">
    <property type="entry name" value="SMC_hinge_sf"/>
</dbReference>
<feature type="region of interest" description="Disordered" evidence="12">
    <location>
        <begin position="946"/>
        <end position="974"/>
    </location>
</feature>
<dbReference type="OMA" id="KHMDFQR"/>
<feature type="coiled-coil region" evidence="11">
    <location>
        <begin position="846"/>
        <end position="936"/>
    </location>
</feature>
<evidence type="ECO:0000256" key="6">
    <source>
        <dbReference type="ARBA" id="ARBA00022776"/>
    </source>
</evidence>
<feature type="coiled-coil region" evidence="11">
    <location>
        <begin position="176"/>
        <end position="234"/>
    </location>
</feature>
<gene>
    <name evidence="14" type="ORF">SDRG_09327</name>
</gene>
<reference evidence="14 15" key="1">
    <citation type="submission" date="2012-04" db="EMBL/GenBank/DDBJ databases">
        <title>The Genome Sequence of Saprolegnia declina VS20.</title>
        <authorList>
            <consortium name="The Broad Institute Genome Sequencing Platform"/>
            <person name="Russ C."/>
            <person name="Nusbaum C."/>
            <person name="Tyler B."/>
            <person name="van West P."/>
            <person name="Dieguez-Uribeondo J."/>
            <person name="de Bruijn I."/>
            <person name="Tripathy S."/>
            <person name="Jiang R."/>
            <person name="Young S.K."/>
            <person name="Zeng Q."/>
            <person name="Gargeya S."/>
            <person name="Fitzgerald M."/>
            <person name="Haas B."/>
            <person name="Abouelleil A."/>
            <person name="Alvarado L."/>
            <person name="Arachchi H.M."/>
            <person name="Berlin A."/>
            <person name="Chapman S.B."/>
            <person name="Goldberg J."/>
            <person name="Griggs A."/>
            <person name="Gujja S."/>
            <person name="Hansen M."/>
            <person name="Howarth C."/>
            <person name="Imamovic A."/>
            <person name="Larimer J."/>
            <person name="McCowen C."/>
            <person name="Montmayeur A."/>
            <person name="Murphy C."/>
            <person name="Neiman D."/>
            <person name="Pearson M."/>
            <person name="Priest M."/>
            <person name="Roberts A."/>
            <person name="Saif S."/>
            <person name="Shea T."/>
            <person name="Sisk P."/>
            <person name="Sykes S."/>
            <person name="Wortman J."/>
            <person name="Nusbaum C."/>
            <person name="Birren B."/>
        </authorList>
    </citation>
    <scope>NUCLEOTIDE SEQUENCE [LARGE SCALE GENOMIC DNA]</scope>
    <source>
        <strain evidence="14 15">VS20</strain>
    </source>
</reference>
<dbReference type="SUPFAM" id="SSF75553">
    <property type="entry name" value="Smc hinge domain"/>
    <property type="match status" value="1"/>
</dbReference>
<dbReference type="GO" id="GO:0051301">
    <property type="term" value="P:cell division"/>
    <property type="evidence" value="ECO:0007669"/>
    <property type="project" value="UniProtKB-KW"/>
</dbReference>
<keyword evidence="9" id="KW-0131">Cell cycle</keyword>
<evidence type="ECO:0000256" key="5">
    <source>
        <dbReference type="ARBA" id="ARBA00022618"/>
    </source>
</evidence>
<dbReference type="InterPro" id="IPR010935">
    <property type="entry name" value="SMC_hinge"/>
</dbReference>
<evidence type="ECO:0000313" key="14">
    <source>
        <dbReference type="EMBL" id="EQC33351.1"/>
    </source>
</evidence>
<evidence type="ECO:0000313" key="15">
    <source>
        <dbReference type="Proteomes" id="UP000030762"/>
    </source>
</evidence>
<keyword evidence="7 11" id="KW-0175">Coiled coil</keyword>
<feature type="coiled-coil region" evidence="11">
    <location>
        <begin position="1002"/>
        <end position="1056"/>
    </location>
</feature>
<keyword evidence="6" id="KW-0498">Mitosis</keyword>
<keyword evidence="5" id="KW-0132">Cell division</keyword>
<evidence type="ECO:0000256" key="8">
    <source>
        <dbReference type="ARBA" id="ARBA00023242"/>
    </source>
</evidence>
<keyword evidence="8 10" id="KW-0539">Nucleus</keyword>
<dbReference type="Gene3D" id="1.10.287.1490">
    <property type="match status" value="1"/>
</dbReference>